<organism evidence="1 2">
    <name type="scientific">Selenomonas sputigena</name>
    <dbReference type="NCBI Taxonomy" id="69823"/>
    <lineage>
        <taxon>Bacteria</taxon>
        <taxon>Bacillati</taxon>
        <taxon>Bacillota</taxon>
        <taxon>Negativicutes</taxon>
        <taxon>Selenomonadales</taxon>
        <taxon>Selenomonadaceae</taxon>
        <taxon>Selenomonas</taxon>
    </lineage>
</organism>
<keyword evidence="2" id="KW-1185">Reference proteome</keyword>
<dbReference type="RefSeq" id="WP_368847938.1">
    <property type="nucleotide sequence ID" value="NZ_CP194411.1"/>
</dbReference>
<accession>A0ABV3X7P3</accession>
<name>A0ABV3X7P3_9FIRM</name>
<evidence type="ECO:0000313" key="1">
    <source>
        <dbReference type="EMBL" id="MEX5286220.1"/>
    </source>
</evidence>
<reference evidence="1 2" key="1">
    <citation type="submission" date="2023-04" db="EMBL/GenBank/DDBJ databases">
        <title>Genome Sequence of Selenomonas sputigena ATCC 33150.</title>
        <authorList>
            <person name="Miller D.P."/>
            <person name="Anvari S."/>
            <person name="Polson S.W."/>
            <person name="Macdonald M."/>
            <person name="Mcdowell J.V."/>
        </authorList>
    </citation>
    <scope>NUCLEOTIDE SEQUENCE [LARGE SCALE GENOMIC DNA]</scope>
    <source>
        <strain evidence="1 2">ATCC 33150</strain>
    </source>
</reference>
<proteinExistence type="predicted"/>
<gene>
    <name evidence="1" type="ORF">QCO44_11425</name>
</gene>
<evidence type="ECO:0000313" key="2">
    <source>
        <dbReference type="Proteomes" id="UP001559623"/>
    </source>
</evidence>
<dbReference type="Proteomes" id="UP001559623">
    <property type="component" value="Unassembled WGS sequence"/>
</dbReference>
<comment type="caution">
    <text evidence="1">The sequence shown here is derived from an EMBL/GenBank/DDBJ whole genome shotgun (WGS) entry which is preliminary data.</text>
</comment>
<sequence length="180" mass="20537">MKRALLFVPVIILLFFVGIAAGLFLGAPPGRETGTQVTEDPEKSPRYAFSYRHANWSDYVDIESIQVTPGYEGKKGLCFTYIADIVTVIEENGKKSHVLSRQTFRLASDKNASPEFWDSAKGCYRLFPYYAERSIKDFIEKNGYTAYVGEYEPRLYHAFKVIYEKDTGKPFRDGMRGKSL</sequence>
<dbReference type="EMBL" id="JARVLH010000009">
    <property type="protein sequence ID" value="MEX5286220.1"/>
    <property type="molecule type" value="Genomic_DNA"/>
</dbReference>
<protein>
    <submittedName>
        <fullName evidence="1">Uncharacterized protein</fullName>
    </submittedName>
</protein>